<keyword evidence="1" id="KW-1133">Transmembrane helix</keyword>
<keyword evidence="3" id="KW-1185">Reference proteome</keyword>
<protein>
    <submittedName>
        <fullName evidence="2">Uncharacterized protein</fullName>
    </submittedName>
</protein>
<gene>
    <name evidence="2" type="ORF">PGB34_16800</name>
</gene>
<feature type="transmembrane region" description="Helical" evidence="1">
    <location>
        <begin position="41"/>
        <end position="63"/>
    </location>
</feature>
<proteinExistence type="predicted"/>
<name>A0AAE3T0X3_9BURK</name>
<evidence type="ECO:0000256" key="1">
    <source>
        <dbReference type="SAM" id="Phobius"/>
    </source>
</evidence>
<evidence type="ECO:0000313" key="3">
    <source>
        <dbReference type="Proteomes" id="UP001212602"/>
    </source>
</evidence>
<dbReference type="Proteomes" id="UP001212602">
    <property type="component" value="Unassembled WGS sequence"/>
</dbReference>
<comment type="caution">
    <text evidence="2">The sequence shown here is derived from an EMBL/GenBank/DDBJ whole genome shotgun (WGS) entry which is preliminary data.</text>
</comment>
<keyword evidence="1" id="KW-0472">Membrane</keyword>
<reference evidence="2" key="1">
    <citation type="submission" date="2023-01" db="EMBL/GenBank/DDBJ databases">
        <title>Xenophilus mangrovi sp. nov., isolated from soil of Mangrove nature reserve.</title>
        <authorList>
            <person name="Xu S."/>
            <person name="Liu Z."/>
            <person name="Xu Y."/>
        </authorList>
    </citation>
    <scope>NUCLEOTIDE SEQUENCE</scope>
    <source>
        <strain evidence="2">YW8</strain>
    </source>
</reference>
<dbReference type="AlphaFoldDB" id="A0AAE3T0X3"/>
<dbReference type="RefSeq" id="WP_271429260.1">
    <property type="nucleotide sequence ID" value="NZ_JAQIPB010000008.1"/>
</dbReference>
<sequence length="71" mass="7620">MTAIAPAKRQRHWIEHLTWVLIYGGLLMVVLGIATGRASEALGWSLAAPGAVAAAVGLLLIWVRSRMKDIA</sequence>
<feature type="transmembrane region" description="Helical" evidence="1">
    <location>
        <begin position="17"/>
        <end position="35"/>
    </location>
</feature>
<evidence type="ECO:0000313" key="2">
    <source>
        <dbReference type="EMBL" id="MDA7418025.1"/>
    </source>
</evidence>
<dbReference type="EMBL" id="JAQIPB010000008">
    <property type="protein sequence ID" value="MDA7418025.1"/>
    <property type="molecule type" value="Genomic_DNA"/>
</dbReference>
<keyword evidence="1" id="KW-0812">Transmembrane</keyword>
<accession>A0AAE3T0X3</accession>
<organism evidence="2 3">
    <name type="scientific">Xenophilus arseniciresistens</name>
    <dbReference type="NCBI Taxonomy" id="1283306"/>
    <lineage>
        <taxon>Bacteria</taxon>
        <taxon>Pseudomonadati</taxon>
        <taxon>Pseudomonadota</taxon>
        <taxon>Betaproteobacteria</taxon>
        <taxon>Burkholderiales</taxon>
        <taxon>Comamonadaceae</taxon>
        <taxon>Xenophilus</taxon>
    </lineage>
</organism>